<evidence type="ECO:0000313" key="2">
    <source>
        <dbReference type="EMBL" id="MXU65959.1"/>
    </source>
</evidence>
<dbReference type="RefSeq" id="WP_160854904.1">
    <property type="nucleotide sequence ID" value="NZ_WUWG01000003.1"/>
</dbReference>
<dbReference type="EMBL" id="WUWG01000003">
    <property type="protein sequence ID" value="MXU65959.1"/>
    <property type="molecule type" value="Genomic_DNA"/>
</dbReference>
<reference evidence="2 3" key="1">
    <citation type="submission" date="2019-12" db="EMBL/GenBank/DDBJ databases">
        <title>Strain KN286 was isolated from seawater, which was collected from Caroline Seamount in the tropical western Pacific.</title>
        <authorList>
            <person name="Wang Q."/>
        </authorList>
    </citation>
    <scope>NUCLEOTIDE SEQUENCE [LARGE SCALE GENOMIC DNA]</scope>
    <source>
        <strain evidence="2 3">KN286</strain>
    </source>
</reference>
<organism evidence="2 3">
    <name type="scientific">Oceanomicrobium pacificus</name>
    <dbReference type="NCBI Taxonomy" id="2692916"/>
    <lineage>
        <taxon>Bacteria</taxon>
        <taxon>Pseudomonadati</taxon>
        <taxon>Pseudomonadota</taxon>
        <taxon>Alphaproteobacteria</taxon>
        <taxon>Rhodobacterales</taxon>
        <taxon>Paracoccaceae</taxon>
        <taxon>Oceanomicrobium</taxon>
    </lineage>
</organism>
<dbReference type="Gene3D" id="3.30.70.100">
    <property type="match status" value="1"/>
</dbReference>
<dbReference type="AlphaFoldDB" id="A0A6B0TT63"/>
<name>A0A6B0TT63_9RHOB</name>
<gene>
    <name evidence="2" type="ORF">GSH16_10900</name>
</gene>
<dbReference type="InterPro" id="IPR011008">
    <property type="entry name" value="Dimeric_a/b-barrel"/>
</dbReference>
<evidence type="ECO:0000259" key="1">
    <source>
        <dbReference type="Pfam" id="PF03992"/>
    </source>
</evidence>
<dbReference type="Pfam" id="PF03992">
    <property type="entry name" value="ABM"/>
    <property type="match status" value="1"/>
</dbReference>
<evidence type="ECO:0000313" key="3">
    <source>
        <dbReference type="Proteomes" id="UP000436016"/>
    </source>
</evidence>
<dbReference type="SUPFAM" id="SSF54909">
    <property type="entry name" value="Dimeric alpha+beta barrel"/>
    <property type="match status" value="1"/>
</dbReference>
<proteinExistence type="predicted"/>
<feature type="domain" description="ABM" evidence="1">
    <location>
        <begin position="1"/>
        <end position="70"/>
    </location>
</feature>
<keyword evidence="3" id="KW-1185">Reference proteome</keyword>
<protein>
    <recommendedName>
        <fullName evidence="1">ABM domain-containing protein</fullName>
    </recommendedName>
</protein>
<accession>A0A6B0TT63</accession>
<dbReference type="InterPro" id="IPR007138">
    <property type="entry name" value="ABM_dom"/>
</dbReference>
<sequence length="98" mass="11156">MIMRIFQVEVRPGKEAAFRRFFHDTAIPLMQATGGVEMLLPGAARDDSPRHFSFVMVWRDLDSLQAFVGEDIEAAHIDPAEAEMVARRTIRHYDLVAL</sequence>
<comment type="caution">
    <text evidence="2">The sequence shown here is derived from an EMBL/GenBank/DDBJ whole genome shotgun (WGS) entry which is preliminary data.</text>
</comment>
<dbReference type="Proteomes" id="UP000436016">
    <property type="component" value="Unassembled WGS sequence"/>
</dbReference>